<evidence type="ECO:0000313" key="6">
    <source>
        <dbReference type="Proteomes" id="UP000198598"/>
    </source>
</evidence>
<dbReference type="InterPro" id="IPR011650">
    <property type="entry name" value="Peptidase_M20_dimer"/>
</dbReference>
<dbReference type="InterPro" id="IPR017439">
    <property type="entry name" value="Amidohydrolase"/>
</dbReference>
<dbReference type="SUPFAM" id="SSF55031">
    <property type="entry name" value="Bacterial exopeptidase dimerisation domain"/>
    <property type="match status" value="1"/>
</dbReference>
<name>A0A1I1U8M7_9BACT</name>
<evidence type="ECO:0000313" key="5">
    <source>
        <dbReference type="EMBL" id="SFD64270.1"/>
    </source>
</evidence>
<feature type="binding site" evidence="2">
    <location>
        <position position="210"/>
    </location>
    <ligand>
        <name>Mn(2+)</name>
        <dbReference type="ChEBI" id="CHEBI:29035"/>
        <label>2</label>
    </ligand>
</feature>
<feature type="binding site" evidence="2">
    <location>
        <position position="148"/>
    </location>
    <ligand>
        <name>Mn(2+)</name>
        <dbReference type="ChEBI" id="CHEBI:29035"/>
        <label>2</label>
    </ligand>
</feature>
<dbReference type="InterPro" id="IPR002933">
    <property type="entry name" value="Peptidase_M20"/>
</dbReference>
<gene>
    <name evidence="5" type="ORF">SAMN05216167_10672</name>
</gene>
<dbReference type="SUPFAM" id="SSF53187">
    <property type="entry name" value="Zn-dependent exopeptidases"/>
    <property type="match status" value="1"/>
</dbReference>
<evidence type="ECO:0000256" key="3">
    <source>
        <dbReference type="SAM" id="SignalP"/>
    </source>
</evidence>
<feature type="binding site" evidence="2">
    <location>
        <position position="146"/>
    </location>
    <ligand>
        <name>Mn(2+)</name>
        <dbReference type="ChEBI" id="CHEBI:29035"/>
        <label>2</label>
    </ligand>
</feature>
<dbReference type="GO" id="GO:0046872">
    <property type="term" value="F:metal ion binding"/>
    <property type="evidence" value="ECO:0007669"/>
    <property type="project" value="UniProtKB-KW"/>
</dbReference>
<evidence type="ECO:0000259" key="4">
    <source>
        <dbReference type="Pfam" id="PF07687"/>
    </source>
</evidence>
<keyword evidence="2" id="KW-0479">Metal-binding</keyword>
<keyword evidence="6" id="KW-1185">Reference proteome</keyword>
<protein>
    <submittedName>
        <fullName evidence="5">Hippurate hydrolase</fullName>
    </submittedName>
</protein>
<dbReference type="GO" id="GO:0016787">
    <property type="term" value="F:hydrolase activity"/>
    <property type="evidence" value="ECO:0007669"/>
    <property type="project" value="UniProtKB-KW"/>
</dbReference>
<dbReference type="Proteomes" id="UP000198598">
    <property type="component" value="Unassembled WGS sequence"/>
</dbReference>
<dbReference type="PIRSF" id="PIRSF005962">
    <property type="entry name" value="Pept_M20D_amidohydro"/>
    <property type="match status" value="1"/>
</dbReference>
<feature type="chain" id="PRO_5011727215" evidence="3">
    <location>
        <begin position="31"/>
        <end position="463"/>
    </location>
</feature>
<dbReference type="EMBL" id="FOLQ01000006">
    <property type="protein sequence ID" value="SFD64270.1"/>
    <property type="molecule type" value="Genomic_DNA"/>
</dbReference>
<evidence type="ECO:0000256" key="2">
    <source>
        <dbReference type="PIRSR" id="PIRSR005962-1"/>
    </source>
</evidence>
<dbReference type="AlphaFoldDB" id="A0A1I1U8M7"/>
<reference evidence="5 6" key="1">
    <citation type="submission" date="2016-10" db="EMBL/GenBank/DDBJ databases">
        <authorList>
            <person name="de Groot N.N."/>
        </authorList>
    </citation>
    <scope>NUCLEOTIDE SEQUENCE [LARGE SCALE GENOMIC DNA]</scope>
    <source>
        <strain evidence="5 6">DSM 26130</strain>
    </source>
</reference>
<dbReference type="InterPro" id="IPR036264">
    <property type="entry name" value="Bact_exopeptidase_dim_dom"/>
</dbReference>
<evidence type="ECO:0000256" key="1">
    <source>
        <dbReference type="ARBA" id="ARBA00022801"/>
    </source>
</evidence>
<dbReference type="Gene3D" id="3.30.70.360">
    <property type="match status" value="1"/>
</dbReference>
<dbReference type="PANTHER" id="PTHR11014">
    <property type="entry name" value="PEPTIDASE M20 FAMILY MEMBER"/>
    <property type="match status" value="1"/>
</dbReference>
<comment type="cofactor">
    <cofactor evidence="2">
        <name>Mn(2+)</name>
        <dbReference type="ChEBI" id="CHEBI:29035"/>
    </cofactor>
    <text evidence="2">The Mn(2+) ion enhances activity.</text>
</comment>
<dbReference type="Gene3D" id="3.40.630.10">
    <property type="entry name" value="Zn peptidases"/>
    <property type="match status" value="1"/>
</dbReference>
<dbReference type="STRING" id="662367.SAMN05216167_10672"/>
<feature type="domain" description="Peptidase M20 dimerisation" evidence="4">
    <location>
        <begin position="232"/>
        <end position="313"/>
    </location>
</feature>
<dbReference type="NCBIfam" id="TIGR01891">
    <property type="entry name" value="amidohydrolases"/>
    <property type="match status" value="1"/>
</dbReference>
<dbReference type="Pfam" id="PF07687">
    <property type="entry name" value="M20_dimer"/>
    <property type="match status" value="1"/>
</dbReference>
<keyword evidence="1 5" id="KW-0378">Hydrolase</keyword>
<dbReference type="RefSeq" id="WP_245776695.1">
    <property type="nucleotide sequence ID" value="NZ_FOLQ01000006.1"/>
</dbReference>
<sequence length="463" mass="50210">MITFRFPDQKRSFFLLTFLGLTFGWSASFAQPSTALLDKVRQLAYADSVRLVTMFKDLHTHPELGFMEVRTAGIITKELTSLGYKVYSGIGKTGVVGILKNGEGPTVMFRGDMDALPVKETTGLAYASTATVKLPDGNEVPTMHACGHDAHVTWLLGIAKLMKTLQQDWKGTLVLVAQPAEEPIMGARAMREDSVFIKHVPLPDYLLAMHTGPFPTGMVMNLPGTRMAGTDQLDVTFRGVGGHGSSPQTAKDPIIMASEAILQYQTIISRSNDPQTPAVLTVGSVQAGQDNNVIPASALVKVNFRWLKPETRKLLYDGVSRIDSGIAISNGLPMGLFPIMKKKGYSFPVVNDSALVSKINATLQRVVKKGSLITSGFPTAMGSEDFHHLVLDNKKSVYDFIFVGTAPLDMVLAARKEGKATPFSNHNGNYMVDLAGIPWGVQIGSDTLLGLLKPQTKELTKSE</sequence>
<dbReference type="PANTHER" id="PTHR11014:SF63">
    <property type="entry name" value="METALLOPEPTIDASE, PUTATIVE (AFU_ORTHOLOGUE AFUA_6G09600)-RELATED"/>
    <property type="match status" value="1"/>
</dbReference>
<feature type="binding site" evidence="2">
    <location>
        <position position="182"/>
    </location>
    <ligand>
        <name>Mn(2+)</name>
        <dbReference type="ChEBI" id="CHEBI:29035"/>
        <label>2</label>
    </ligand>
</feature>
<accession>A0A1I1U8M7</accession>
<keyword evidence="2" id="KW-0464">Manganese</keyword>
<proteinExistence type="predicted"/>
<feature type="binding site" evidence="2">
    <location>
        <position position="426"/>
    </location>
    <ligand>
        <name>Mn(2+)</name>
        <dbReference type="ChEBI" id="CHEBI:29035"/>
        <label>2</label>
    </ligand>
</feature>
<keyword evidence="3" id="KW-0732">Signal</keyword>
<organism evidence="5 6">
    <name type="scientific">Spirosoma endophyticum</name>
    <dbReference type="NCBI Taxonomy" id="662367"/>
    <lineage>
        <taxon>Bacteria</taxon>
        <taxon>Pseudomonadati</taxon>
        <taxon>Bacteroidota</taxon>
        <taxon>Cytophagia</taxon>
        <taxon>Cytophagales</taxon>
        <taxon>Cytophagaceae</taxon>
        <taxon>Spirosoma</taxon>
    </lineage>
</organism>
<feature type="signal peptide" evidence="3">
    <location>
        <begin position="1"/>
        <end position="30"/>
    </location>
</feature>
<dbReference type="Pfam" id="PF01546">
    <property type="entry name" value="Peptidase_M20"/>
    <property type="match status" value="1"/>
</dbReference>